<keyword evidence="2" id="KW-0732">Signal</keyword>
<evidence type="ECO:0000259" key="3">
    <source>
        <dbReference type="Pfam" id="PF04200"/>
    </source>
</evidence>
<feature type="chain" id="PRO_5004248024" evidence="2">
    <location>
        <begin position="24"/>
        <end position="285"/>
    </location>
</feature>
<feature type="region of interest" description="Disordered" evidence="1">
    <location>
        <begin position="227"/>
        <end position="285"/>
    </location>
</feature>
<dbReference type="PROSITE" id="PS51257">
    <property type="entry name" value="PROKAR_LIPOPROTEIN"/>
    <property type="match status" value="1"/>
</dbReference>
<dbReference type="Pfam" id="PF04200">
    <property type="entry name" value="Lipoprotein_17"/>
    <property type="match status" value="1"/>
</dbReference>
<dbReference type="InterPro" id="IPR007326">
    <property type="entry name" value="Lipoprotein-assoc_dom"/>
</dbReference>
<dbReference type="AlphaFoldDB" id="Q50322"/>
<proteinExistence type="predicted"/>
<evidence type="ECO:0000256" key="1">
    <source>
        <dbReference type="SAM" id="MobiDB-lite"/>
    </source>
</evidence>
<evidence type="ECO:0000313" key="4">
    <source>
        <dbReference type="EMBL" id="AAA96026.1"/>
    </source>
</evidence>
<feature type="domain" description="Lipoprotein-associated type-17" evidence="3">
    <location>
        <begin position="145"/>
        <end position="238"/>
    </location>
</feature>
<gene>
    <name evidence="4" type="primary">vsaHA+</name>
</gene>
<reference evidence="4" key="1">
    <citation type="journal article" date="1996" name="Infect. Immun.">
        <title>Sequence analysis of the chromosomal region around and within the V-1-encoding gene of Mycoplasma pulmonis: evidence for DNA inversion as a mechanism for V-1 variation.</title>
        <authorList>
            <person name="Simmons W.L."/>
            <person name="Zuhua C."/>
            <person name="Glass J.I."/>
            <person name="Simecka J.W."/>
            <person name="Cassell G.H."/>
            <person name="Watson H.L."/>
        </authorList>
    </citation>
    <scope>NUCLEOTIDE SEQUENCE</scope>
    <source>
        <strain evidence="4">UAB CT</strain>
    </source>
</reference>
<protein>
    <submittedName>
        <fullName evidence="4">Variable surface antigen V-1 VsaHA+</fullName>
    </submittedName>
</protein>
<organism evidence="4">
    <name type="scientific">Mycoplasmopsis pulmonis</name>
    <name type="common">Mycoplasma pulmonis</name>
    <dbReference type="NCBI Taxonomy" id="2107"/>
    <lineage>
        <taxon>Bacteria</taxon>
        <taxon>Bacillati</taxon>
        <taxon>Mycoplasmatota</taxon>
        <taxon>Mycoplasmoidales</taxon>
        <taxon>Metamycoplasmataceae</taxon>
        <taxon>Mycoplasmopsis</taxon>
    </lineage>
</organism>
<feature type="signal peptide" evidence="2">
    <location>
        <begin position="1"/>
        <end position="23"/>
    </location>
</feature>
<sequence length="285" mass="30576">MKNSNMKKKFLFFLGSTSFLSIAGATLIACQKQDDGAIKKDLESKIDVLTFFPKSVDETAQWTVSRLLSEYRTAKSSDSNLTFDAFVKSKLGSKLGSDYELTFKEKGADKIEYTIYKKSNKAVSSTKVLEDTKIGQSDAQKVNAWLDRVKSLVANSSDLKGKKPSEVIEIKTSDVKFKETKDAQDVEFDVPTNWGTVITKSSASDAANDAKGTLKVSVQFSSGDFQKSKDLNLTGLKTSNNGQGGSGSGSTNNPMTPPPADTPAPGGSGKTETPPADTPAPGARR</sequence>
<dbReference type="EMBL" id="U39836">
    <property type="protein sequence ID" value="AAA96026.1"/>
    <property type="molecule type" value="Genomic_DNA"/>
</dbReference>
<name>Q50322_MYCPL</name>
<evidence type="ECO:0000256" key="2">
    <source>
        <dbReference type="SAM" id="SignalP"/>
    </source>
</evidence>
<accession>Q50322</accession>